<dbReference type="Proteomes" id="UP000783686">
    <property type="component" value="Unassembled WGS sequence"/>
</dbReference>
<evidence type="ECO:0000259" key="1">
    <source>
        <dbReference type="SMART" id="SM00587"/>
    </source>
</evidence>
<dbReference type="InterPro" id="IPR012877">
    <property type="entry name" value="Dhs-27"/>
</dbReference>
<dbReference type="Proteomes" id="UP000614601">
    <property type="component" value="Unassembled WGS sequence"/>
</dbReference>
<gene>
    <name evidence="2" type="ORF">BOKJ2_LOCUS1695</name>
</gene>
<dbReference type="Pfam" id="PF07914">
    <property type="entry name" value="DUF1679"/>
    <property type="match status" value="1"/>
</dbReference>
<protein>
    <recommendedName>
        <fullName evidence="1">CHK kinase-like domain-containing protein</fullName>
    </recommendedName>
</protein>
<dbReference type="EMBL" id="CAJFDH010000001">
    <property type="protein sequence ID" value="CAD5207011.1"/>
    <property type="molecule type" value="Genomic_DNA"/>
</dbReference>
<dbReference type="PANTHER" id="PTHR23020">
    <property type="entry name" value="UNCHARACTERIZED NUCLEAR HORMONE RECEPTOR-RELATED"/>
    <property type="match status" value="1"/>
</dbReference>
<accession>A0A811JUU8</accession>
<dbReference type="PANTHER" id="PTHR23020:SF41">
    <property type="entry name" value="AMINOGLYCOSIDE PHOSPHOTRANSFERASE DOMAIN-CONTAINING PROTEIN"/>
    <property type="match status" value="1"/>
</dbReference>
<proteinExistence type="predicted"/>
<dbReference type="OrthoDB" id="5915577at2759"/>
<organism evidence="2 3">
    <name type="scientific">Bursaphelenchus okinawaensis</name>
    <dbReference type="NCBI Taxonomy" id="465554"/>
    <lineage>
        <taxon>Eukaryota</taxon>
        <taxon>Metazoa</taxon>
        <taxon>Ecdysozoa</taxon>
        <taxon>Nematoda</taxon>
        <taxon>Chromadorea</taxon>
        <taxon>Rhabditida</taxon>
        <taxon>Tylenchina</taxon>
        <taxon>Tylenchomorpha</taxon>
        <taxon>Aphelenchoidea</taxon>
        <taxon>Aphelenchoididae</taxon>
        <taxon>Bursaphelenchus</taxon>
    </lineage>
</organism>
<keyword evidence="3" id="KW-1185">Reference proteome</keyword>
<dbReference type="InterPro" id="IPR015897">
    <property type="entry name" value="CHK_kinase-like"/>
</dbReference>
<name>A0A811JUU8_9BILA</name>
<dbReference type="Gene3D" id="3.90.1200.10">
    <property type="match status" value="1"/>
</dbReference>
<dbReference type="EMBL" id="CAJFCW020000001">
    <property type="protein sequence ID" value="CAG9084019.1"/>
    <property type="molecule type" value="Genomic_DNA"/>
</dbReference>
<reference evidence="2" key="1">
    <citation type="submission" date="2020-09" db="EMBL/GenBank/DDBJ databases">
        <authorList>
            <person name="Kikuchi T."/>
        </authorList>
    </citation>
    <scope>NUCLEOTIDE SEQUENCE</scope>
    <source>
        <strain evidence="2">SH1</strain>
    </source>
</reference>
<dbReference type="InterPro" id="IPR052961">
    <property type="entry name" value="Oxido-Kinase-like_Enzymes"/>
</dbReference>
<dbReference type="InterPro" id="IPR011009">
    <property type="entry name" value="Kinase-like_dom_sf"/>
</dbReference>
<dbReference type="SMART" id="SM00587">
    <property type="entry name" value="CHK"/>
    <property type="match status" value="1"/>
</dbReference>
<dbReference type="AlphaFoldDB" id="A0A811JUU8"/>
<dbReference type="SUPFAM" id="SSF56112">
    <property type="entry name" value="Protein kinase-like (PK-like)"/>
    <property type="match status" value="1"/>
</dbReference>
<evidence type="ECO:0000313" key="2">
    <source>
        <dbReference type="EMBL" id="CAD5207011.1"/>
    </source>
</evidence>
<evidence type="ECO:0000313" key="3">
    <source>
        <dbReference type="Proteomes" id="UP000614601"/>
    </source>
</evidence>
<feature type="domain" description="CHK kinase-like" evidence="1">
    <location>
        <begin position="174"/>
        <end position="355"/>
    </location>
</feature>
<sequence>MIRRKISLAAECELASQLGTTVIEEDVVDFMKQKLEGSDYTIRWLVNILNEKHSYFRSIMVTDSIEHVDINDIGDGKGHLSKVYRVIFEFQTNKRPFEIIVKFPVISILNKVRKDAGLDEMTDDHEDAQFVFDAHNHECDFYEMVSNQEPPAPFVPRVYYTAKTYPKQKIQGALVMESFFGRTAGLHYFDYVNKNQTINITIALATIHAFVYRLEGQPWRKFEGDAFYSDRMVVVGDRIEEAANEYAITEFPKIETIRTAEFFRHSAFERAKELKAEGIVHGDCWGQNVLFKLNENGTVGDDLECFIDFQMCNVGNPLCDIARWMSACVDADIRREITTGVLDTYYKTLKSELARYNVKCPLTRENVQELYELALVTQVFVCILLTPIFLKKSHSNVEGVDMAREEKWLLRVRLLVEDCIKLIHKNGWIHRFNLENSL</sequence>
<comment type="caution">
    <text evidence="2">The sequence shown here is derived from an EMBL/GenBank/DDBJ whole genome shotgun (WGS) entry which is preliminary data.</text>
</comment>